<proteinExistence type="inferred from homology"/>
<comment type="similarity">
    <text evidence="1">Belongs to the complex I 24 kDa subunit family.</text>
</comment>
<evidence type="ECO:0000256" key="5">
    <source>
        <dbReference type="ARBA" id="ARBA00023014"/>
    </source>
</evidence>
<comment type="cofactor">
    <cofactor evidence="6">
        <name>[2Fe-2S] cluster</name>
        <dbReference type="ChEBI" id="CHEBI:190135"/>
    </cofactor>
</comment>
<organism evidence="8">
    <name type="scientific">marine sediment metagenome</name>
    <dbReference type="NCBI Taxonomy" id="412755"/>
    <lineage>
        <taxon>unclassified sequences</taxon>
        <taxon>metagenomes</taxon>
        <taxon>ecological metagenomes</taxon>
    </lineage>
</organism>
<dbReference type="GO" id="GO:0003700">
    <property type="term" value="F:DNA-binding transcription factor activity"/>
    <property type="evidence" value="ECO:0007669"/>
    <property type="project" value="InterPro"/>
</dbReference>
<name>X0TNV5_9ZZZZ</name>
<dbReference type="Pfam" id="PF01257">
    <property type="entry name" value="2Fe-2S_thioredx"/>
    <property type="match status" value="1"/>
</dbReference>
<evidence type="ECO:0000256" key="2">
    <source>
        <dbReference type="ARBA" id="ARBA00022714"/>
    </source>
</evidence>
<dbReference type="PIRSF" id="PIRSF000216">
    <property type="entry name" value="NADH_DH_24kDa"/>
    <property type="match status" value="1"/>
</dbReference>
<dbReference type="InterPro" id="IPR042128">
    <property type="entry name" value="NuoE_dom"/>
</dbReference>
<evidence type="ECO:0000259" key="7">
    <source>
        <dbReference type="Pfam" id="PF01022"/>
    </source>
</evidence>
<feature type="domain" description="HTH arsR-type" evidence="7">
    <location>
        <begin position="1"/>
        <end position="26"/>
    </location>
</feature>
<dbReference type="SUPFAM" id="SSF52833">
    <property type="entry name" value="Thioredoxin-like"/>
    <property type="match status" value="1"/>
</dbReference>
<protein>
    <recommendedName>
        <fullName evidence="7">HTH arsR-type domain-containing protein</fullName>
    </recommendedName>
</protein>
<keyword evidence="5" id="KW-0411">Iron-sulfur</keyword>
<keyword evidence="3" id="KW-0479">Metal-binding</keyword>
<dbReference type="EMBL" id="BARS01015302">
    <property type="protein sequence ID" value="GAF88931.1"/>
    <property type="molecule type" value="Genomic_DNA"/>
</dbReference>
<evidence type="ECO:0000256" key="3">
    <source>
        <dbReference type="ARBA" id="ARBA00022723"/>
    </source>
</evidence>
<reference evidence="8" key="1">
    <citation type="journal article" date="2014" name="Front. Microbiol.">
        <title>High frequency of phylogenetically diverse reductive dehalogenase-homologous genes in deep subseafloor sedimentary metagenomes.</title>
        <authorList>
            <person name="Kawai M."/>
            <person name="Futagami T."/>
            <person name="Toyoda A."/>
            <person name="Takaki Y."/>
            <person name="Nishi S."/>
            <person name="Hori S."/>
            <person name="Arai W."/>
            <person name="Tsubouchi T."/>
            <person name="Morono Y."/>
            <person name="Uchiyama I."/>
            <person name="Ito T."/>
            <person name="Fujiyama A."/>
            <person name="Inagaki F."/>
            <person name="Takami H."/>
        </authorList>
    </citation>
    <scope>NUCLEOTIDE SEQUENCE</scope>
    <source>
        <strain evidence="8">Expedition CK06-06</strain>
    </source>
</reference>
<accession>X0TNV5</accession>
<dbReference type="Gene3D" id="3.40.30.10">
    <property type="entry name" value="Glutaredoxin"/>
    <property type="match status" value="1"/>
</dbReference>
<dbReference type="InterPro" id="IPR041921">
    <property type="entry name" value="NuoE_N"/>
</dbReference>
<dbReference type="Pfam" id="PF01022">
    <property type="entry name" value="HTH_5"/>
    <property type="match status" value="1"/>
</dbReference>
<keyword evidence="4" id="KW-0408">Iron</keyword>
<dbReference type="InterPro" id="IPR002023">
    <property type="entry name" value="NuoE-like"/>
</dbReference>
<gene>
    <name evidence="8" type="ORF">S01H1_25344</name>
</gene>
<evidence type="ECO:0000313" key="8">
    <source>
        <dbReference type="EMBL" id="GAF88931.1"/>
    </source>
</evidence>
<dbReference type="AlphaFoldDB" id="X0TNV5"/>
<dbReference type="GO" id="GO:0016491">
    <property type="term" value="F:oxidoreductase activity"/>
    <property type="evidence" value="ECO:0007669"/>
    <property type="project" value="InterPro"/>
</dbReference>
<dbReference type="CDD" id="cd00090">
    <property type="entry name" value="HTH_ARSR"/>
    <property type="match status" value="1"/>
</dbReference>
<dbReference type="InterPro" id="IPR028431">
    <property type="entry name" value="NADP_DH_HndA-like"/>
</dbReference>
<dbReference type="InterPro" id="IPR036249">
    <property type="entry name" value="Thioredoxin-like_sf"/>
</dbReference>
<keyword evidence="2" id="KW-0001">2Fe-2S</keyword>
<dbReference type="GO" id="GO:0046872">
    <property type="term" value="F:metal ion binding"/>
    <property type="evidence" value="ECO:0007669"/>
    <property type="project" value="UniProtKB-KW"/>
</dbReference>
<evidence type="ECO:0000256" key="1">
    <source>
        <dbReference type="ARBA" id="ARBA00010643"/>
    </source>
</evidence>
<dbReference type="InterPro" id="IPR001845">
    <property type="entry name" value="HTH_ArsR_DNA-bd_dom"/>
</dbReference>
<evidence type="ECO:0000256" key="6">
    <source>
        <dbReference type="ARBA" id="ARBA00034078"/>
    </source>
</evidence>
<dbReference type="Gene3D" id="1.10.10.1590">
    <property type="entry name" value="NADH-quinone oxidoreductase subunit E"/>
    <property type="match status" value="1"/>
</dbReference>
<dbReference type="CDD" id="cd03064">
    <property type="entry name" value="TRX_Fd_NuoE"/>
    <property type="match status" value="1"/>
</dbReference>
<dbReference type="GO" id="GO:0051537">
    <property type="term" value="F:2 iron, 2 sulfur cluster binding"/>
    <property type="evidence" value="ECO:0007669"/>
    <property type="project" value="UniProtKB-KW"/>
</dbReference>
<dbReference type="PANTHER" id="PTHR43342">
    <property type="entry name" value="NADH-QUINONE OXIDOREDUCTASE, E SUBUNIT"/>
    <property type="match status" value="1"/>
</dbReference>
<dbReference type="PROSITE" id="PS01099">
    <property type="entry name" value="COMPLEX1_24K"/>
    <property type="match status" value="1"/>
</dbReference>
<dbReference type="PANTHER" id="PTHR43342:SF1">
    <property type="entry name" value="BIFURCATING [FEFE] HYDROGENASE GAMMA SUBUNIT"/>
    <property type="match status" value="1"/>
</dbReference>
<evidence type="ECO:0000256" key="4">
    <source>
        <dbReference type="ARBA" id="ARBA00023004"/>
    </source>
</evidence>
<sequence>LRERPHSTGEISEILGLSPSEVSKHLHVSAKNQNVGTTAVDNDRIDRIINKYQGKPCSLVQVLLEIQHENHWLPLDVLGRVSKKLDVPLSRVMQIVTFHKTFSLVPKGRNEVHVCTGPSCYVRGSTRLLDTVQDLIGIKPGETDPDSKFSLETSNCLGCCNLGPEIIVDGKHYGRVTPDKVKDVLKNYE</sequence>
<feature type="non-terminal residue" evidence="8">
    <location>
        <position position="1"/>
    </location>
</feature>
<comment type="caution">
    <text evidence="8">The sequence shown here is derived from an EMBL/GenBank/DDBJ whole genome shotgun (WGS) entry which is preliminary data.</text>
</comment>
<dbReference type="InterPro" id="IPR011991">
    <property type="entry name" value="ArsR-like_HTH"/>
</dbReference>